<organism evidence="1 2">
    <name type="scientific">Blautia stercoris</name>
    <dbReference type="NCBI Taxonomy" id="871664"/>
    <lineage>
        <taxon>Bacteria</taxon>
        <taxon>Bacillati</taxon>
        <taxon>Bacillota</taxon>
        <taxon>Clostridia</taxon>
        <taxon>Lachnospirales</taxon>
        <taxon>Lachnospiraceae</taxon>
        <taxon>Blautia</taxon>
    </lineage>
</organism>
<dbReference type="Proteomes" id="UP000661649">
    <property type="component" value="Unassembled WGS sequence"/>
</dbReference>
<name>A0ABR7P6Z1_9FIRM</name>
<protein>
    <submittedName>
        <fullName evidence="1">Uncharacterized protein</fullName>
    </submittedName>
</protein>
<comment type="caution">
    <text evidence="1">The sequence shown here is derived from an EMBL/GenBank/DDBJ whole genome shotgun (WGS) entry which is preliminary data.</text>
</comment>
<gene>
    <name evidence="1" type="ORF">H8712_00375</name>
</gene>
<evidence type="ECO:0000313" key="1">
    <source>
        <dbReference type="EMBL" id="MBC8627093.1"/>
    </source>
</evidence>
<dbReference type="EMBL" id="JACRTP010000001">
    <property type="protein sequence ID" value="MBC8627093.1"/>
    <property type="molecule type" value="Genomic_DNA"/>
</dbReference>
<keyword evidence="2" id="KW-1185">Reference proteome</keyword>
<accession>A0ABR7P6Z1</accession>
<evidence type="ECO:0000313" key="2">
    <source>
        <dbReference type="Proteomes" id="UP000661649"/>
    </source>
</evidence>
<dbReference type="RefSeq" id="WP_117456392.1">
    <property type="nucleotide sequence ID" value="NZ_JACRTP010000001.1"/>
</dbReference>
<sequence>MLNWYKNLYIGDNAKKKSKKLIHKINQGAGVIDVYVIALAVNPENSLEIFSANLLMQSALRRNCPTIIGLAKGYEEALEIIEQIVNEVYQETGTAEIRTWLEARIEKNGRKKKRSRT</sequence>
<proteinExistence type="predicted"/>
<reference evidence="1 2" key="1">
    <citation type="submission" date="2020-08" db="EMBL/GenBank/DDBJ databases">
        <title>Genome public.</title>
        <authorList>
            <person name="Liu C."/>
            <person name="Sun Q."/>
        </authorList>
    </citation>
    <scope>NUCLEOTIDE SEQUENCE [LARGE SCALE GENOMIC DNA]</scope>
    <source>
        <strain evidence="1 2">3_YM_SP_D4_24.mj</strain>
    </source>
</reference>